<dbReference type="EMBL" id="JAAKZV010000079">
    <property type="protein sequence ID" value="NGN65982.1"/>
    <property type="molecule type" value="Genomic_DNA"/>
</dbReference>
<evidence type="ECO:0000256" key="1">
    <source>
        <dbReference type="ARBA" id="ARBA00004127"/>
    </source>
</evidence>
<feature type="transmembrane region" description="Helical" evidence="6">
    <location>
        <begin position="150"/>
        <end position="169"/>
    </location>
</feature>
<evidence type="ECO:0000259" key="7">
    <source>
        <dbReference type="SMART" id="SM00752"/>
    </source>
</evidence>
<evidence type="ECO:0000256" key="2">
    <source>
        <dbReference type="ARBA" id="ARBA00022692"/>
    </source>
</evidence>
<dbReference type="PANTHER" id="PTHR39535:SF2">
    <property type="entry name" value="HTTM DOMAIN-CONTAINING PROTEIN"/>
    <property type="match status" value="1"/>
</dbReference>
<feature type="transmembrane region" description="Helical" evidence="6">
    <location>
        <begin position="127"/>
        <end position="144"/>
    </location>
</feature>
<feature type="transmembrane region" description="Helical" evidence="6">
    <location>
        <begin position="33"/>
        <end position="54"/>
    </location>
</feature>
<gene>
    <name evidence="8" type="ORF">G5C51_19050</name>
</gene>
<keyword evidence="3 6" id="KW-1133">Transmembrane helix</keyword>
<comment type="caution">
    <text evidence="8">The sequence shown here is derived from an EMBL/GenBank/DDBJ whole genome shotgun (WGS) entry which is preliminary data.</text>
</comment>
<evidence type="ECO:0000256" key="6">
    <source>
        <dbReference type="SAM" id="Phobius"/>
    </source>
</evidence>
<keyword evidence="4 6" id="KW-0472">Membrane</keyword>
<organism evidence="8 9">
    <name type="scientific">Streptomyces coryli</name>
    <dbReference type="NCBI Taxonomy" id="1128680"/>
    <lineage>
        <taxon>Bacteria</taxon>
        <taxon>Bacillati</taxon>
        <taxon>Actinomycetota</taxon>
        <taxon>Actinomycetes</taxon>
        <taxon>Kitasatosporales</taxon>
        <taxon>Streptomycetaceae</taxon>
        <taxon>Streptomyces</taxon>
    </lineage>
</organism>
<proteinExistence type="predicted"/>
<protein>
    <submittedName>
        <fullName evidence="8">HTTM domain-containing protein</fullName>
    </submittedName>
</protein>
<dbReference type="GO" id="GO:0012505">
    <property type="term" value="C:endomembrane system"/>
    <property type="evidence" value="ECO:0007669"/>
    <property type="project" value="UniProtKB-SubCell"/>
</dbReference>
<accession>A0A6G4U1V7</accession>
<dbReference type="AlphaFoldDB" id="A0A6G4U1V7"/>
<evidence type="ECO:0000313" key="9">
    <source>
        <dbReference type="Proteomes" id="UP000481583"/>
    </source>
</evidence>
<comment type="subcellular location">
    <subcellularLocation>
        <location evidence="1">Endomembrane system</location>
        <topology evidence="1">Multi-pass membrane protein</topology>
    </subcellularLocation>
</comment>
<dbReference type="InterPro" id="IPR052964">
    <property type="entry name" value="Sporulation_signal_mat"/>
</dbReference>
<evidence type="ECO:0000256" key="4">
    <source>
        <dbReference type="ARBA" id="ARBA00023136"/>
    </source>
</evidence>
<dbReference type="InterPro" id="IPR011020">
    <property type="entry name" value="HTTM-like"/>
</dbReference>
<name>A0A6G4U1V7_9ACTN</name>
<feature type="transmembrane region" description="Helical" evidence="6">
    <location>
        <begin position="292"/>
        <end position="311"/>
    </location>
</feature>
<feature type="domain" description="HTTM-like" evidence="7">
    <location>
        <begin position="30"/>
        <end position="330"/>
    </location>
</feature>
<dbReference type="RefSeq" id="WP_165238926.1">
    <property type="nucleotide sequence ID" value="NZ_JAAKZV010000079.1"/>
</dbReference>
<feature type="transmembrane region" description="Helical" evidence="6">
    <location>
        <begin position="209"/>
        <end position="228"/>
    </location>
</feature>
<sequence>MTLKQAVHAGGDHMASGAGEARALARRLTLQPLALYSAAAMRIGLAGLFFFNLLREWSHADHLWGPGAALAPGMFEEYLRARGLDDHPLSWWYGLLGTESPAFFWTVYVLAVLVALLYLLGWHTRVVAVLFAFLGVAFYVRGGYDNGGWEFVSLNLTVYLVFCASGRRWSLDARRRARRGPAETGRLPAPWSAPTEELRRRTVTVLHNAGMGIIAFQVMVIYGTAAMYKIRGETWQQGTALTYAMQLDAFSSWPEISGWLVEQSNYMAVLAYVTVFAQLLFPALVFNRRLKYVILALMLGIHAGIGIFMALPMFSAITIVCDLVFLPDTFWLRAAALLRMLRAPADRPTAAGAEKARTGPAAKKATEPAAGEDEAKALQP</sequence>
<feature type="transmembrane region" description="Helical" evidence="6">
    <location>
        <begin position="266"/>
        <end position="285"/>
    </location>
</feature>
<feature type="transmembrane region" description="Helical" evidence="6">
    <location>
        <begin position="102"/>
        <end position="120"/>
    </location>
</feature>
<keyword evidence="9" id="KW-1185">Reference proteome</keyword>
<reference evidence="8 9" key="1">
    <citation type="submission" date="2020-02" db="EMBL/GenBank/DDBJ databases">
        <title>Whole-genome analyses of novel actinobacteria.</title>
        <authorList>
            <person name="Sahin N."/>
        </authorList>
    </citation>
    <scope>NUCLEOTIDE SEQUENCE [LARGE SCALE GENOMIC DNA]</scope>
    <source>
        <strain evidence="8 9">A7024</strain>
    </source>
</reference>
<dbReference type="Proteomes" id="UP000481583">
    <property type="component" value="Unassembled WGS sequence"/>
</dbReference>
<evidence type="ECO:0000256" key="5">
    <source>
        <dbReference type="SAM" id="MobiDB-lite"/>
    </source>
</evidence>
<evidence type="ECO:0000256" key="3">
    <source>
        <dbReference type="ARBA" id="ARBA00022989"/>
    </source>
</evidence>
<dbReference type="PANTHER" id="PTHR39535">
    <property type="entry name" value="SPORULATION-DELAYING PROTEIN SDPB"/>
    <property type="match status" value="1"/>
</dbReference>
<evidence type="ECO:0000313" key="8">
    <source>
        <dbReference type="EMBL" id="NGN65982.1"/>
    </source>
</evidence>
<dbReference type="SMART" id="SM00752">
    <property type="entry name" value="HTTM"/>
    <property type="match status" value="1"/>
</dbReference>
<keyword evidence="2 6" id="KW-0812">Transmembrane</keyword>
<feature type="region of interest" description="Disordered" evidence="5">
    <location>
        <begin position="346"/>
        <end position="380"/>
    </location>
</feature>